<evidence type="ECO:0000313" key="7">
    <source>
        <dbReference type="Proteomes" id="UP001152024"/>
    </source>
</evidence>
<reference evidence="6" key="1">
    <citation type="submission" date="2022-09" db="EMBL/GenBank/DDBJ databases">
        <title>Fusarium specimens isolated from Avocado Roots.</title>
        <authorList>
            <person name="Stajich J."/>
            <person name="Roper C."/>
            <person name="Heimlech-Rivalta G."/>
        </authorList>
    </citation>
    <scope>NUCLEOTIDE SEQUENCE</scope>
    <source>
        <strain evidence="6">CF00095</strain>
    </source>
</reference>
<sequence length="277" mass="31259">MPQKVQWISTDACCIFHTVNTWDDEPTETENLLPDINMLVCRLTGPSIVFETADLPAPSDQAARKDECTLYYYKISVSGDERCISQQWALSTIPFEFPHVPKHLAMSPATFVYGCSVSRKSHNSEPQRSFKIGSLVKFNVRKLIARGISDPSSAVSGYVDYRTIEEILSSQHSDDTIQIFPMPNGWCAQECTFVSREGGVSEDDGWLLTYVFDESQLDALGHAPDSARSELWVIDAKSMKEVVMRVRLPQRVPYGFHGNWFTKDEILKQRSVTGHRG</sequence>
<evidence type="ECO:0000256" key="2">
    <source>
        <dbReference type="ARBA" id="ARBA00006787"/>
    </source>
</evidence>
<gene>
    <name evidence="6" type="ORF">NW768_012145</name>
</gene>
<keyword evidence="4" id="KW-0560">Oxidoreductase</keyword>
<evidence type="ECO:0000256" key="5">
    <source>
        <dbReference type="ARBA" id="ARBA00023004"/>
    </source>
</evidence>
<evidence type="ECO:0000256" key="4">
    <source>
        <dbReference type="ARBA" id="ARBA00023002"/>
    </source>
</evidence>
<dbReference type="InterPro" id="IPR004294">
    <property type="entry name" value="Carotenoid_Oase"/>
</dbReference>
<protein>
    <submittedName>
        <fullName evidence="6">Uncharacterized protein</fullName>
    </submittedName>
</protein>
<proteinExistence type="inferred from homology"/>
<comment type="caution">
    <text evidence="6">The sequence shown here is derived from an EMBL/GenBank/DDBJ whole genome shotgun (WGS) entry which is preliminary data.</text>
</comment>
<dbReference type="Pfam" id="PF03055">
    <property type="entry name" value="RPE65"/>
    <property type="match status" value="1"/>
</dbReference>
<evidence type="ECO:0000313" key="6">
    <source>
        <dbReference type="EMBL" id="KAJ4108668.1"/>
    </source>
</evidence>
<keyword evidence="5" id="KW-0408">Iron</keyword>
<dbReference type="PANTHER" id="PTHR10543:SF89">
    <property type="entry name" value="CAROTENOID 9,10(9',10')-CLEAVAGE DIOXYGENASE 1"/>
    <property type="match status" value="1"/>
</dbReference>
<comment type="cofactor">
    <cofactor evidence="1">
        <name>Fe(2+)</name>
        <dbReference type="ChEBI" id="CHEBI:29033"/>
    </cofactor>
</comment>
<accession>A0ABQ8QUZ9</accession>
<dbReference type="EMBL" id="JAOQBH010000038">
    <property type="protein sequence ID" value="KAJ4108668.1"/>
    <property type="molecule type" value="Genomic_DNA"/>
</dbReference>
<name>A0ABQ8QUZ9_FUSEQ</name>
<organism evidence="6 7">
    <name type="scientific">Fusarium equiseti</name>
    <name type="common">Fusarium scirpi</name>
    <dbReference type="NCBI Taxonomy" id="61235"/>
    <lineage>
        <taxon>Eukaryota</taxon>
        <taxon>Fungi</taxon>
        <taxon>Dikarya</taxon>
        <taxon>Ascomycota</taxon>
        <taxon>Pezizomycotina</taxon>
        <taxon>Sordariomycetes</taxon>
        <taxon>Hypocreomycetidae</taxon>
        <taxon>Hypocreales</taxon>
        <taxon>Nectriaceae</taxon>
        <taxon>Fusarium</taxon>
        <taxon>Fusarium incarnatum-equiseti species complex</taxon>
    </lineage>
</organism>
<dbReference type="PANTHER" id="PTHR10543">
    <property type="entry name" value="BETA-CAROTENE DIOXYGENASE"/>
    <property type="match status" value="1"/>
</dbReference>
<dbReference type="Proteomes" id="UP001152024">
    <property type="component" value="Unassembled WGS sequence"/>
</dbReference>
<keyword evidence="7" id="KW-1185">Reference proteome</keyword>
<evidence type="ECO:0000256" key="1">
    <source>
        <dbReference type="ARBA" id="ARBA00001954"/>
    </source>
</evidence>
<evidence type="ECO:0000256" key="3">
    <source>
        <dbReference type="ARBA" id="ARBA00022723"/>
    </source>
</evidence>
<comment type="similarity">
    <text evidence="2">Belongs to the carotenoid oxygenase family.</text>
</comment>
<keyword evidence="3" id="KW-0479">Metal-binding</keyword>